<dbReference type="Proteomes" id="UP000054561">
    <property type="component" value="Unassembled WGS sequence"/>
</dbReference>
<feature type="compositionally biased region" description="Basic and acidic residues" evidence="1">
    <location>
        <begin position="51"/>
        <end position="67"/>
    </location>
</feature>
<dbReference type="Pfam" id="PF00226">
    <property type="entry name" value="DnaJ"/>
    <property type="match status" value="1"/>
</dbReference>
<feature type="domain" description="J" evidence="2">
    <location>
        <begin position="14"/>
        <end position="101"/>
    </location>
</feature>
<dbReference type="EMBL" id="KQ001648">
    <property type="protein sequence ID" value="KJP89784.1"/>
    <property type="molecule type" value="Genomic_DNA"/>
</dbReference>
<dbReference type="SUPFAM" id="SSF46565">
    <property type="entry name" value="Chaperone J-domain"/>
    <property type="match status" value="2"/>
</dbReference>
<evidence type="ECO:0000256" key="1">
    <source>
        <dbReference type="SAM" id="MobiDB-lite"/>
    </source>
</evidence>
<feature type="domain" description="J" evidence="2">
    <location>
        <begin position="347"/>
        <end position="429"/>
    </location>
</feature>
<feature type="compositionally biased region" description="Basic and acidic residues" evidence="1">
    <location>
        <begin position="379"/>
        <end position="395"/>
    </location>
</feature>
<accession>A0A0D9QRU4</accession>
<feature type="region of interest" description="Disordered" evidence="1">
    <location>
        <begin position="379"/>
        <end position="402"/>
    </location>
</feature>
<keyword evidence="4" id="KW-1185">Reference proteome</keyword>
<evidence type="ECO:0000313" key="4">
    <source>
        <dbReference type="Proteomes" id="UP000054561"/>
    </source>
</evidence>
<dbReference type="GO" id="GO:0051082">
    <property type="term" value="F:unfolded protein binding"/>
    <property type="evidence" value="ECO:0007669"/>
    <property type="project" value="TreeGrafter"/>
</dbReference>
<dbReference type="GO" id="GO:0042026">
    <property type="term" value="P:protein refolding"/>
    <property type="evidence" value="ECO:0007669"/>
    <property type="project" value="TreeGrafter"/>
</dbReference>
<dbReference type="PANTHER" id="PTHR43096">
    <property type="entry name" value="DNAJ HOMOLOG 1, MITOCHONDRIAL-RELATED"/>
    <property type="match status" value="1"/>
</dbReference>
<protein>
    <recommendedName>
        <fullName evidence="2">J domain-containing protein</fullName>
    </recommendedName>
</protein>
<feature type="compositionally biased region" description="Basic and acidic residues" evidence="1">
    <location>
        <begin position="480"/>
        <end position="491"/>
    </location>
</feature>
<dbReference type="OrthoDB" id="10250354at2759"/>
<dbReference type="AlphaFoldDB" id="A0A0D9QRU4"/>
<proteinExistence type="predicted"/>
<dbReference type="RefSeq" id="XP_012333566.1">
    <property type="nucleotide sequence ID" value="XM_012478143.1"/>
</dbReference>
<dbReference type="CDD" id="cd06257">
    <property type="entry name" value="DnaJ"/>
    <property type="match status" value="1"/>
</dbReference>
<feature type="compositionally biased region" description="Basic and acidic residues" evidence="1">
    <location>
        <begin position="152"/>
        <end position="163"/>
    </location>
</feature>
<evidence type="ECO:0000259" key="2">
    <source>
        <dbReference type="PROSITE" id="PS50076"/>
    </source>
</evidence>
<dbReference type="SMART" id="SM00271">
    <property type="entry name" value="DnaJ"/>
    <property type="match status" value="1"/>
</dbReference>
<feature type="region of interest" description="Disordered" evidence="1">
    <location>
        <begin position="480"/>
        <end position="531"/>
    </location>
</feature>
<dbReference type="InterPro" id="IPR001623">
    <property type="entry name" value="DnaJ_domain"/>
</dbReference>
<organism evidence="3 4">
    <name type="scientific">Plasmodium fragile</name>
    <dbReference type="NCBI Taxonomy" id="5857"/>
    <lineage>
        <taxon>Eukaryota</taxon>
        <taxon>Sar</taxon>
        <taxon>Alveolata</taxon>
        <taxon>Apicomplexa</taxon>
        <taxon>Aconoidasida</taxon>
        <taxon>Haemosporida</taxon>
        <taxon>Plasmodiidae</taxon>
        <taxon>Plasmodium</taxon>
        <taxon>Plasmodium (Plasmodium)</taxon>
    </lineage>
</organism>
<dbReference type="Gene3D" id="1.10.287.110">
    <property type="entry name" value="DnaJ domain"/>
    <property type="match status" value="2"/>
</dbReference>
<evidence type="ECO:0000313" key="3">
    <source>
        <dbReference type="EMBL" id="KJP89784.1"/>
    </source>
</evidence>
<dbReference type="PANTHER" id="PTHR43096:SF10">
    <property type="entry name" value="CHAPERONE PROTEIN DNAJ A6, CHLOROPLASTIC"/>
    <property type="match status" value="1"/>
</dbReference>
<feature type="region of interest" description="Disordered" evidence="1">
    <location>
        <begin position="51"/>
        <end position="74"/>
    </location>
</feature>
<dbReference type="InterPro" id="IPR018253">
    <property type="entry name" value="DnaJ_domain_CS"/>
</dbReference>
<sequence>MDESFIPKELVGRDIYQILGLTFDDATKDNIKNLIRKRYLKCALVLHPDKAEGGSKGSGTKENETERSTSTASHSDKFNTLKCAYEFLMNEQLRNKYNQYVSQQKTKIKKHATGSNNLSLNRHLDKTKLDAAQKEKLFFKRKLEARERDMAKGEGKKKWKVNEAEWQQDEMAGDPTASSYRNGKNSRKKKNAQQRRAARMERNHLQNMKTQNEDFVRTHSSVQQSGQTNHHTYVREEGEEAEQRDRVIEIYLNNYPHNVDLLQRCIDQKEFLKFFLDFNFQQYSLNKNEEQTQSERRVGHFSFTHRSEAIRAYLHFKKNGKHIDRNFKLKLAVPCNEGGENDTAAKDNVDRMMNEMDNIKNLIRKRYLKCALVLHPDKAEGGSKGSGTKENETERSTSTASHSDKFNTLKCAYEFLMNEQLRNKYNQYVSQQKTKIKKHATGSNNLSLNRHLDKTKLDAAQKEKLFFKRKLEARERDMAKGEGKKKWKVNEAEWQQDEMAGDPTASSYRNGKNSRKKKNAQQRRAARMERNHLQNMKTQNEDFVRTHSSVQQSGQTNHHTYVREEGEEAEQRDRVIEIYLNNYPHNVDLLQRCIDQKEFLKFFLDFNFQQYSLNKNEEQTQSERRVGHFSFTHRSEAIRAYLHFKKNGKHIDRNFKLKLAVPCNEGGENDTAAKDNVDRMMNEMVNELDKMFSL</sequence>
<dbReference type="VEuPathDB" id="PlasmoDB:AK88_00492"/>
<gene>
    <name evidence="3" type="ORF">AK88_00492</name>
</gene>
<reference evidence="3 4" key="1">
    <citation type="submission" date="2014-03" db="EMBL/GenBank/DDBJ databases">
        <title>The Genome Sequence of Plasmodium fragile nilgiri.</title>
        <authorList>
            <consortium name="The Broad Institute Genomics Platform"/>
            <consortium name="The Broad Institute Genome Sequencing Center for Infectious Disease"/>
            <person name="Neafsey D."/>
            <person name="Duraisingh M."/>
            <person name="Young S.K."/>
            <person name="Zeng Q."/>
            <person name="Gargeya S."/>
            <person name="Abouelleil A."/>
            <person name="Alvarado L."/>
            <person name="Chapman S.B."/>
            <person name="Gainer-Dewar J."/>
            <person name="Goldberg J."/>
            <person name="Griggs A."/>
            <person name="Gujja S."/>
            <person name="Hansen M."/>
            <person name="Howarth C."/>
            <person name="Imamovic A."/>
            <person name="Larimer J."/>
            <person name="Pearson M."/>
            <person name="Poon T.W."/>
            <person name="Priest M."/>
            <person name="Roberts A."/>
            <person name="Saif S."/>
            <person name="Shea T."/>
            <person name="Sykes S."/>
            <person name="Wortman J."/>
            <person name="Nusbaum C."/>
            <person name="Birren B."/>
        </authorList>
    </citation>
    <scope>NUCLEOTIDE SEQUENCE [LARGE SCALE GENOMIC DNA]</scope>
    <source>
        <strain evidence="4">nilgiri</strain>
    </source>
</reference>
<name>A0A0D9QRU4_PLAFR</name>
<feature type="compositionally biased region" description="Basic residues" evidence="1">
    <location>
        <begin position="184"/>
        <end position="197"/>
    </location>
</feature>
<dbReference type="PROSITE" id="PS00636">
    <property type="entry name" value="DNAJ_1"/>
    <property type="match status" value="2"/>
</dbReference>
<dbReference type="InterPro" id="IPR036869">
    <property type="entry name" value="J_dom_sf"/>
</dbReference>
<feature type="region of interest" description="Disordered" evidence="1">
    <location>
        <begin position="152"/>
        <end position="203"/>
    </location>
</feature>
<dbReference type="GeneID" id="24265806"/>
<dbReference type="GO" id="GO:0005737">
    <property type="term" value="C:cytoplasm"/>
    <property type="evidence" value="ECO:0007669"/>
    <property type="project" value="TreeGrafter"/>
</dbReference>
<dbReference type="PROSITE" id="PS50076">
    <property type="entry name" value="DNAJ_2"/>
    <property type="match status" value="2"/>
</dbReference>
<feature type="compositionally biased region" description="Basic residues" evidence="1">
    <location>
        <begin position="512"/>
        <end position="525"/>
    </location>
</feature>